<dbReference type="RefSeq" id="WP_187536901.1">
    <property type="nucleotide sequence ID" value="NZ_JACRTL010000012.1"/>
</dbReference>
<dbReference type="NCBIfam" id="TIGR01560">
    <property type="entry name" value="put_DNA_pack"/>
    <property type="match status" value="1"/>
</dbReference>
<protein>
    <submittedName>
        <fullName evidence="1">Phage gp6-like head-tail connector protein</fullName>
    </submittedName>
</protein>
<dbReference type="Proteomes" id="UP000632659">
    <property type="component" value="Unassembled WGS sequence"/>
</dbReference>
<dbReference type="EMBL" id="JACRTL010000012">
    <property type="protein sequence ID" value="MBC8612079.1"/>
    <property type="molecule type" value="Genomic_DNA"/>
</dbReference>
<organism evidence="1 2">
    <name type="scientific">Massiliimalia timonensis</name>
    <dbReference type="NCBI Taxonomy" id="1987501"/>
    <lineage>
        <taxon>Bacteria</taxon>
        <taxon>Bacillati</taxon>
        <taxon>Bacillota</taxon>
        <taxon>Clostridia</taxon>
        <taxon>Eubacteriales</taxon>
        <taxon>Oscillospiraceae</taxon>
        <taxon>Massiliimalia</taxon>
    </lineage>
</organism>
<proteinExistence type="predicted"/>
<dbReference type="InterPro" id="IPR056951">
    <property type="entry name" value="Phage_connect_2"/>
</dbReference>
<comment type="caution">
    <text evidence="1">The sequence shown here is derived from an EMBL/GenBank/DDBJ whole genome shotgun (WGS) entry which is preliminary data.</text>
</comment>
<keyword evidence="2" id="KW-1185">Reference proteome</keyword>
<name>A0A8J6P3F9_9FIRM</name>
<dbReference type="AlphaFoldDB" id="A0A8J6P3F9"/>
<dbReference type="InterPro" id="IPR006450">
    <property type="entry name" value="Phage_HK97_gp6-like"/>
</dbReference>
<accession>A0A8J6P3F9</accession>
<gene>
    <name evidence="1" type="ORF">H8702_13355</name>
</gene>
<dbReference type="Pfam" id="PF24829">
    <property type="entry name" value="Phage_connect_2"/>
    <property type="match status" value="1"/>
</dbReference>
<evidence type="ECO:0000313" key="1">
    <source>
        <dbReference type="EMBL" id="MBC8612079.1"/>
    </source>
</evidence>
<sequence length="93" mass="10311">MLEKVKLALRIKTTAFDSEIEDLISAALADLGIAGVLTGEKENDPLITRAVITYCKVNFGEPDDYEHLKASYDEQKAQLQMATNYTDWGDIDG</sequence>
<evidence type="ECO:0000313" key="2">
    <source>
        <dbReference type="Proteomes" id="UP000632659"/>
    </source>
</evidence>
<reference evidence="1" key="1">
    <citation type="submission" date="2020-08" db="EMBL/GenBank/DDBJ databases">
        <title>Genome public.</title>
        <authorList>
            <person name="Liu C."/>
            <person name="Sun Q."/>
        </authorList>
    </citation>
    <scope>NUCLEOTIDE SEQUENCE</scope>
    <source>
        <strain evidence="1">NSJ-15</strain>
    </source>
</reference>